<dbReference type="InterPro" id="IPR014001">
    <property type="entry name" value="Helicase_ATP-bd"/>
</dbReference>
<feature type="binding site" evidence="12">
    <location>
        <position position="363"/>
    </location>
    <ligand>
        <name>Zn(2+)</name>
        <dbReference type="ChEBI" id="CHEBI:29105"/>
        <label>1</label>
    </ligand>
</feature>
<gene>
    <name evidence="12 14" type="primary">priA</name>
    <name evidence="14" type="ORF">HCT46_03070</name>
</gene>
<keyword evidence="10 12" id="KW-0413">Isomerase</keyword>
<evidence type="ECO:0000256" key="3">
    <source>
        <dbReference type="ARBA" id="ARBA00022723"/>
    </source>
</evidence>
<sequence>MTSWIEVVFRHPLMQSFTYTTSQHVSIGMRVVAPFGSREQEGIVVSVTGDIPKDVSYEIKDIIRVIDTDALFESDYLSFARYVADYNYCSLGEAIFAMIPSAKQEKEYDFVSANSPEQMEHHRLNEGQIAASERIKEQNGWYYLFGNTGSGKTMVYLHAMERAIKQGQQVIYLLPEIALLHSIEELLRARFGDAKVATMHSGLKPTVRMQQWRRILDNQIDIVLGVRSAIFAPLKKLGLIIIDEEHDPSYKSGSTPRYHARQVAMYRTRPGTGNTLIMGSATPSLEAYYAMVQGQIHRVNLAGFAGGGSRPLFHVIDMREENNSNIFSKELIKEIWKTKRLGQQSAIFINRRGYGRFYICKNCGYEAFCPHCSVSLTYHQTDNQLLCHYCGYTQARIRNCPSCGSSRGEFKSFGIELVEEEARRIFPELSIVRIDSDVARVHASIKRALSAFQRGEIDILIGTQMIAKGFNFPHLRLVAIALADIGLALPDFRAMERLFTFIQQVAGRTGRYRDDGLILAQTYNPEQMALRYSLQNDTEGFLQHELQLRQEIGFPPFSRMMRLVFRGSNEERVMELAQKAFEYWESVLLEDASCFSAEILGPSEAVLSKMAGKFRWQILFLTENYREFSSLFRQKLITMPRSMGVYCEVDHDPLTLL</sequence>
<feature type="binding site" evidence="12">
    <location>
        <position position="387"/>
    </location>
    <ligand>
        <name>Zn(2+)</name>
        <dbReference type="ChEBI" id="CHEBI:29105"/>
        <label>2</label>
    </ligand>
</feature>
<dbReference type="GO" id="GO:0016787">
    <property type="term" value="F:hydrolase activity"/>
    <property type="evidence" value="ECO:0007669"/>
    <property type="project" value="UniProtKB-KW"/>
</dbReference>
<keyword evidence="8 12" id="KW-0067">ATP-binding</keyword>
<comment type="catalytic activity">
    <reaction evidence="11 12">
        <text>ATP + H2O = ADP + phosphate + H(+)</text>
        <dbReference type="Rhea" id="RHEA:13065"/>
        <dbReference type="ChEBI" id="CHEBI:15377"/>
        <dbReference type="ChEBI" id="CHEBI:15378"/>
        <dbReference type="ChEBI" id="CHEBI:30616"/>
        <dbReference type="ChEBI" id="CHEBI:43474"/>
        <dbReference type="ChEBI" id="CHEBI:456216"/>
        <dbReference type="EC" id="5.6.2.4"/>
    </reaction>
</comment>
<feature type="binding site" evidence="12">
    <location>
        <position position="390"/>
    </location>
    <ligand>
        <name>Zn(2+)</name>
        <dbReference type="ChEBI" id="CHEBI:29105"/>
        <label>2</label>
    </ligand>
</feature>
<name>A0A968GBM9_9SPIO</name>
<evidence type="ECO:0000256" key="6">
    <source>
        <dbReference type="ARBA" id="ARBA00022806"/>
    </source>
</evidence>
<dbReference type="InterPro" id="IPR041222">
    <property type="entry name" value="PriA_3primeBD"/>
</dbReference>
<comment type="catalytic activity">
    <reaction evidence="12">
        <text>Couples ATP hydrolysis with the unwinding of duplex DNA by translocating in the 3'-5' direction.</text>
        <dbReference type="EC" id="5.6.2.4"/>
    </reaction>
</comment>
<dbReference type="CDD" id="cd18804">
    <property type="entry name" value="SF2_C_priA"/>
    <property type="match status" value="1"/>
</dbReference>
<dbReference type="GO" id="GO:1990077">
    <property type="term" value="C:primosome complex"/>
    <property type="evidence" value="ECO:0007669"/>
    <property type="project" value="UniProtKB-UniRule"/>
</dbReference>
<evidence type="ECO:0000313" key="14">
    <source>
        <dbReference type="EMBL" id="NIZ46897.1"/>
    </source>
</evidence>
<dbReference type="InterPro" id="IPR041236">
    <property type="entry name" value="PriA_C"/>
</dbReference>
<dbReference type="EMBL" id="JAATLK010000001">
    <property type="protein sequence ID" value="NIZ46897.1"/>
    <property type="molecule type" value="Genomic_DNA"/>
</dbReference>
<dbReference type="GO" id="GO:0008270">
    <property type="term" value="F:zinc ion binding"/>
    <property type="evidence" value="ECO:0007669"/>
    <property type="project" value="UniProtKB-UniRule"/>
</dbReference>
<dbReference type="AlphaFoldDB" id="A0A968GBM9"/>
<dbReference type="InterPro" id="IPR040498">
    <property type="entry name" value="PriA_CRR"/>
</dbReference>
<dbReference type="GO" id="GO:0043138">
    <property type="term" value="F:3'-5' DNA helicase activity"/>
    <property type="evidence" value="ECO:0007669"/>
    <property type="project" value="UniProtKB-EC"/>
</dbReference>
<keyword evidence="9 12" id="KW-0238">DNA-binding</keyword>
<dbReference type="Gene3D" id="3.40.1440.60">
    <property type="entry name" value="PriA, 3(prime) DNA-binding domain"/>
    <property type="match status" value="1"/>
</dbReference>
<dbReference type="Pfam" id="PF00271">
    <property type="entry name" value="Helicase_C"/>
    <property type="match status" value="1"/>
</dbReference>
<dbReference type="HAMAP" id="MF_00983">
    <property type="entry name" value="PriA"/>
    <property type="match status" value="1"/>
</dbReference>
<keyword evidence="1 12" id="KW-0639">Primosome</keyword>
<evidence type="ECO:0000256" key="5">
    <source>
        <dbReference type="ARBA" id="ARBA00022801"/>
    </source>
</evidence>
<dbReference type="FunFam" id="3.40.50.300:FF:000489">
    <property type="entry name" value="Primosome assembly protein PriA"/>
    <property type="match status" value="1"/>
</dbReference>
<dbReference type="GO" id="GO:0005524">
    <property type="term" value="F:ATP binding"/>
    <property type="evidence" value="ECO:0007669"/>
    <property type="project" value="UniProtKB-UniRule"/>
</dbReference>
<feature type="binding site" evidence="12">
    <location>
        <position position="403"/>
    </location>
    <ligand>
        <name>Zn(2+)</name>
        <dbReference type="ChEBI" id="CHEBI:29105"/>
        <label>1</label>
    </ligand>
</feature>
<dbReference type="InterPro" id="IPR042115">
    <property type="entry name" value="PriA_3primeBD_sf"/>
</dbReference>
<dbReference type="SMART" id="SM00490">
    <property type="entry name" value="HELICc"/>
    <property type="match status" value="1"/>
</dbReference>
<dbReference type="Pfam" id="PF00270">
    <property type="entry name" value="DEAD"/>
    <property type="match status" value="1"/>
</dbReference>
<dbReference type="InterPro" id="IPR001650">
    <property type="entry name" value="Helicase_C-like"/>
</dbReference>
<keyword evidence="6 12" id="KW-0347">Helicase</keyword>
<evidence type="ECO:0000313" key="15">
    <source>
        <dbReference type="Proteomes" id="UP000752013"/>
    </source>
</evidence>
<feature type="binding site" evidence="12">
    <location>
        <position position="372"/>
    </location>
    <ligand>
        <name>Zn(2+)</name>
        <dbReference type="ChEBI" id="CHEBI:29105"/>
        <label>2</label>
    </ligand>
</feature>
<evidence type="ECO:0000256" key="11">
    <source>
        <dbReference type="ARBA" id="ARBA00048988"/>
    </source>
</evidence>
<evidence type="ECO:0000256" key="4">
    <source>
        <dbReference type="ARBA" id="ARBA00022741"/>
    </source>
</evidence>
<keyword evidence="3 12" id="KW-0479">Metal-binding</keyword>
<dbReference type="GO" id="GO:0006270">
    <property type="term" value="P:DNA replication initiation"/>
    <property type="evidence" value="ECO:0007669"/>
    <property type="project" value="TreeGrafter"/>
</dbReference>
<feature type="binding site" evidence="12">
    <location>
        <position position="369"/>
    </location>
    <ligand>
        <name>Zn(2+)</name>
        <dbReference type="ChEBI" id="CHEBI:29105"/>
        <label>2</label>
    </ligand>
</feature>
<keyword evidence="15" id="KW-1185">Reference proteome</keyword>
<dbReference type="NCBIfam" id="TIGR00595">
    <property type="entry name" value="priA"/>
    <property type="match status" value="1"/>
</dbReference>
<feature type="binding site" evidence="12">
    <location>
        <position position="360"/>
    </location>
    <ligand>
        <name>Zn(2+)</name>
        <dbReference type="ChEBI" id="CHEBI:29105"/>
        <label>1</label>
    </ligand>
</feature>
<evidence type="ECO:0000256" key="7">
    <source>
        <dbReference type="ARBA" id="ARBA00022833"/>
    </source>
</evidence>
<comment type="function">
    <text evidence="12">Initiates the restart of stalled replication forks, which reloads the replicative helicase on sites other than the origin of replication. Recognizes and binds to abandoned replication forks and remodels them to uncover a helicase loading site. Promotes assembly of the primosome at these replication forks.</text>
</comment>
<comment type="cofactor">
    <cofactor evidence="12">
        <name>Zn(2+)</name>
        <dbReference type="ChEBI" id="CHEBI:29105"/>
    </cofactor>
    <text evidence="12">Binds 2 zinc ions per subunit.</text>
</comment>
<dbReference type="EC" id="5.6.2.4" evidence="12"/>
<dbReference type="GO" id="GO:0006269">
    <property type="term" value="P:DNA replication, synthesis of primer"/>
    <property type="evidence" value="ECO:0007669"/>
    <property type="project" value="UniProtKB-KW"/>
</dbReference>
<dbReference type="GO" id="GO:0006302">
    <property type="term" value="P:double-strand break repair"/>
    <property type="evidence" value="ECO:0007669"/>
    <property type="project" value="InterPro"/>
</dbReference>
<dbReference type="Gene3D" id="3.40.50.300">
    <property type="entry name" value="P-loop containing nucleotide triphosphate hydrolases"/>
    <property type="match status" value="2"/>
</dbReference>
<evidence type="ECO:0000259" key="13">
    <source>
        <dbReference type="PROSITE" id="PS51192"/>
    </source>
</evidence>
<dbReference type="SUPFAM" id="SSF52540">
    <property type="entry name" value="P-loop containing nucleoside triphosphate hydrolases"/>
    <property type="match status" value="1"/>
</dbReference>
<evidence type="ECO:0000256" key="10">
    <source>
        <dbReference type="ARBA" id="ARBA00023235"/>
    </source>
</evidence>
<feature type="binding site" evidence="12">
    <location>
        <position position="400"/>
    </location>
    <ligand>
        <name>Zn(2+)</name>
        <dbReference type="ChEBI" id="CHEBI:29105"/>
        <label>1</label>
    </ligand>
</feature>
<dbReference type="GO" id="GO:0003677">
    <property type="term" value="F:DNA binding"/>
    <property type="evidence" value="ECO:0007669"/>
    <property type="project" value="UniProtKB-UniRule"/>
</dbReference>
<dbReference type="PROSITE" id="PS51192">
    <property type="entry name" value="HELICASE_ATP_BIND_1"/>
    <property type="match status" value="1"/>
</dbReference>
<evidence type="ECO:0000256" key="12">
    <source>
        <dbReference type="HAMAP-Rule" id="MF_00983"/>
    </source>
</evidence>
<dbReference type="PANTHER" id="PTHR30580:SF0">
    <property type="entry name" value="PRIMOSOMAL PROTEIN N"/>
    <property type="match status" value="1"/>
</dbReference>
<proteinExistence type="inferred from homology"/>
<dbReference type="Pfam" id="PF18319">
    <property type="entry name" value="Zn_ribbon_PriA"/>
    <property type="match status" value="1"/>
</dbReference>
<dbReference type="Pfam" id="PF17764">
    <property type="entry name" value="PriA_3primeBD"/>
    <property type="match status" value="1"/>
</dbReference>
<reference evidence="14" key="1">
    <citation type="submission" date="2020-03" db="EMBL/GenBank/DDBJ databases">
        <title>Spirochaetal bacteria isolated from arthropods constitute a novel genus Entomospira genus novum within the order Spirochaetales.</title>
        <authorList>
            <person name="Grana-Miraglia L."/>
            <person name="Sikutova S."/>
            <person name="Fingerle V."/>
            <person name="Sing A."/>
            <person name="Castillo-Ramirez S."/>
            <person name="Margos G."/>
            <person name="Rudolf I."/>
        </authorList>
    </citation>
    <scope>NUCLEOTIDE SEQUENCE</scope>
    <source>
        <strain evidence="14">BR208</strain>
    </source>
</reference>
<dbReference type="RefSeq" id="WP_167703339.1">
    <property type="nucleotide sequence ID" value="NZ_CP118168.1"/>
</dbReference>
<evidence type="ECO:0000256" key="2">
    <source>
        <dbReference type="ARBA" id="ARBA00022705"/>
    </source>
</evidence>
<keyword evidence="7 12" id="KW-0862">Zinc</keyword>
<evidence type="ECO:0000256" key="9">
    <source>
        <dbReference type="ARBA" id="ARBA00023125"/>
    </source>
</evidence>
<dbReference type="GO" id="GO:0006310">
    <property type="term" value="P:DNA recombination"/>
    <property type="evidence" value="ECO:0007669"/>
    <property type="project" value="InterPro"/>
</dbReference>
<evidence type="ECO:0000256" key="8">
    <source>
        <dbReference type="ARBA" id="ARBA00022840"/>
    </source>
</evidence>
<dbReference type="SMART" id="SM00487">
    <property type="entry name" value="DEXDc"/>
    <property type="match status" value="1"/>
</dbReference>
<dbReference type="PANTHER" id="PTHR30580">
    <property type="entry name" value="PRIMOSOMAL PROTEIN N"/>
    <property type="match status" value="1"/>
</dbReference>
<dbReference type="Proteomes" id="UP000752013">
    <property type="component" value="Unassembled WGS sequence"/>
</dbReference>
<feature type="domain" description="Helicase ATP-binding" evidence="13">
    <location>
        <begin position="133"/>
        <end position="301"/>
    </location>
</feature>
<dbReference type="Pfam" id="PF18074">
    <property type="entry name" value="PriA_C"/>
    <property type="match status" value="1"/>
</dbReference>
<organism evidence="14 15">
    <name type="scientific">Entomospira nematocerorum</name>
    <dbReference type="NCBI Taxonomy" id="2719987"/>
    <lineage>
        <taxon>Bacteria</taxon>
        <taxon>Pseudomonadati</taxon>
        <taxon>Spirochaetota</taxon>
        <taxon>Spirochaetia</taxon>
        <taxon>Spirochaetales</taxon>
        <taxon>Spirochaetaceae</taxon>
        <taxon>Entomospira</taxon>
    </lineage>
</organism>
<dbReference type="InterPro" id="IPR011545">
    <property type="entry name" value="DEAD/DEAH_box_helicase_dom"/>
</dbReference>
<evidence type="ECO:0000256" key="1">
    <source>
        <dbReference type="ARBA" id="ARBA00022515"/>
    </source>
</evidence>
<keyword evidence="5 12" id="KW-0378">Hydrolase</keyword>
<protein>
    <recommendedName>
        <fullName evidence="12">Replication restart protein PriA</fullName>
    </recommendedName>
    <alternativeName>
        <fullName evidence="12">ATP-dependent DNA helicase PriA</fullName>
        <ecNumber evidence="12">5.6.2.4</ecNumber>
    </alternativeName>
    <alternativeName>
        <fullName evidence="12">DNA 3'-5' helicase PriA</fullName>
    </alternativeName>
</protein>
<comment type="subunit">
    <text evidence="12">Component of the replication restart primosome.</text>
</comment>
<comment type="similarity">
    <text evidence="12">Belongs to the helicase family. PriA subfamily.</text>
</comment>
<keyword evidence="2 12" id="KW-0235">DNA replication</keyword>
<dbReference type="InterPro" id="IPR027417">
    <property type="entry name" value="P-loop_NTPase"/>
</dbReference>
<accession>A0A968GBM9</accession>
<dbReference type="InterPro" id="IPR005259">
    <property type="entry name" value="PriA"/>
</dbReference>
<comment type="caution">
    <text evidence="14">The sequence shown here is derived from an EMBL/GenBank/DDBJ whole genome shotgun (WGS) entry which is preliminary data.</text>
</comment>
<keyword evidence="4 12" id="KW-0547">Nucleotide-binding</keyword>